<evidence type="ECO:0000313" key="2">
    <source>
        <dbReference type="Proteomes" id="UP000245626"/>
    </source>
</evidence>
<gene>
    <name evidence="1" type="ORF">IE53DRAFT_59428</name>
</gene>
<keyword evidence="2" id="KW-1185">Reference proteome</keyword>
<accession>A0ACD0P7M1</accession>
<proteinExistence type="predicted"/>
<name>A0ACD0P7M1_9BASI</name>
<dbReference type="Proteomes" id="UP000245626">
    <property type="component" value="Unassembled WGS sequence"/>
</dbReference>
<protein>
    <submittedName>
        <fullName evidence="1">Uncharacterized protein</fullName>
    </submittedName>
</protein>
<reference evidence="1 2" key="1">
    <citation type="journal article" date="2018" name="Mol. Biol. Evol.">
        <title>Broad Genomic Sampling Reveals a Smut Pathogenic Ancestry of the Fungal Clade Ustilaginomycotina.</title>
        <authorList>
            <person name="Kijpornyongpan T."/>
            <person name="Mondo S.J."/>
            <person name="Barry K."/>
            <person name="Sandor L."/>
            <person name="Lee J."/>
            <person name="Lipzen A."/>
            <person name="Pangilinan J."/>
            <person name="LaButti K."/>
            <person name="Hainaut M."/>
            <person name="Henrissat B."/>
            <person name="Grigoriev I.V."/>
            <person name="Spatafora J.W."/>
            <person name="Aime M.C."/>
        </authorList>
    </citation>
    <scope>NUCLEOTIDE SEQUENCE [LARGE SCALE GENOMIC DNA]</scope>
    <source>
        <strain evidence="1 2">SA 807</strain>
    </source>
</reference>
<sequence>MIVGKPNMNSSSLQLAAPPPFLSAESRHCSLSASGVEMDASASHHREKQVAFDHLCQVIPYSECKHIRKFMKRHAQRQRQDPSLSSENLVERTQRAPIISRPKYETKSLSVPLSPLQWGPARSIKTSLSKINFSAVDLSAISLGITGGASTGPGQCRGHSRDFSLDEDFEGRPSGEKARARRELKRRSSLNEMVAVRTPYGNEPVLKSDSSSVAASPFASSVESLSSFYSDSEDGGEDETPAPPSPANPKCFRMPYPTLTGWRRQAKEAAARGRPLRSCLSNKIAAEPDAKSLSLAPSEKSSFSASASSPCKRCEGPPVIRLPITPIYSEWEPAVSRGPVERLPGRKNSFVMLRTRPFRSASMPQPPSNPSVEVVINQNVNEAAEGQDPEGRKKQEEPVVVPLNPECSCRNCEAKISLGLSEGYAPIWSRGARQKWLSDQRHREAEARQRSFNQEPSDTQKEPVLLPPGIVIRPNEREVSPLKPVTAGRRPSSRGSIQADEIDVKRGQTAIPPTNEELEAEVVELLSASNHPTQELGFPETDKPYLVEEGGQKRPPGAGPTEVGPSVDPVIPVRDCAEEATMLQEPRDRTVLADQECEEHQRLSSSIGEQVIEEERPVVPTRVTSYIGTTLPVPVAAFSNFTVKDEIGQQCALPASKLAEVAQKAENSPGKRSLLERSSSTKQEKPQKRPDHGREKHTSSERLLTVSSILSAFSPAGSITTSPGAPGRHSESLWTSNRKEPPSPSPKLRSSKPTSILPKRSALWKTGKLFSFAKGSSGKSDEMRSFV</sequence>
<dbReference type="EMBL" id="KZ819700">
    <property type="protein sequence ID" value="PWN54007.1"/>
    <property type="molecule type" value="Genomic_DNA"/>
</dbReference>
<evidence type="ECO:0000313" key="1">
    <source>
        <dbReference type="EMBL" id="PWN54007.1"/>
    </source>
</evidence>
<organism evidence="1 2">
    <name type="scientific">Violaceomyces palustris</name>
    <dbReference type="NCBI Taxonomy" id="1673888"/>
    <lineage>
        <taxon>Eukaryota</taxon>
        <taxon>Fungi</taxon>
        <taxon>Dikarya</taxon>
        <taxon>Basidiomycota</taxon>
        <taxon>Ustilaginomycotina</taxon>
        <taxon>Ustilaginomycetes</taxon>
        <taxon>Violaceomycetales</taxon>
        <taxon>Violaceomycetaceae</taxon>
        <taxon>Violaceomyces</taxon>
    </lineage>
</organism>